<reference evidence="2 3" key="1">
    <citation type="submission" date="2019-04" db="EMBL/GenBank/DDBJ databases">
        <title>The sequence and de novo assembly of Takifugu bimaculatus genome using PacBio and Hi-C technologies.</title>
        <authorList>
            <person name="Xu P."/>
            <person name="Liu B."/>
            <person name="Zhou Z."/>
        </authorList>
    </citation>
    <scope>NUCLEOTIDE SEQUENCE [LARGE SCALE GENOMIC DNA]</scope>
    <source>
        <strain evidence="2">TB-2018</strain>
        <tissue evidence="2">Muscle</tissue>
    </source>
</reference>
<dbReference type="EMBL" id="SWLE01000008">
    <property type="protein sequence ID" value="TNM97326.1"/>
    <property type="molecule type" value="Genomic_DNA"/>
</dbReference>
<comment type="caution">
    <text evidence="2">The sequence shown here is derived from an EMBL/GenBank/DDBJ whole genome shotgun (WGS) entry which is preliminary data.</text>
</comment>
<protein>
    <submittedName>
        <fullName evidence="2">Uncharacterized protein</fullName>
    </submittedName>
</protein>
<organism evidence="2 3">
    <name type="scientific">Takifugu bimaculatus</name>
    <dbReference type="NCBI Taxonomy" id="433685"/>
    <lineage>
        <taxon>Eukaryota</taxon>
        <taxon>Metazoa</taxon>
        <taxon>Chordata</taxon>
        <taxon>Craniata</taxon>
        <taxon>Vertebrata</taxon>
        <taxon>Euteleostomi</taxon>
        <taxon>Actinopterygii</taxon>
        <taxon>Neopterygii</taxon>
        <taxon>Teleostei</taxon>
        <taxon>Neoteleostei</taxon>
        <taxon>Acanthomorphata</taxon>
        <taxon>Eupercaria</taxon>
        <taxon>Tetraodontiformes</taxon>
        <taxon>Tetradontoidea</taxon>
        <taxon>Tetraodontidae</taxon>
        <taxon>Takifugu</taxon>
    </lineage>
</organism>
<keyword evidence="3" id="KW-1185">Reference proteome</keyword>
<name>A0A4Z2C0K2_9TELE</name>
<evidence type="ECO:0000256" key="1">
    <source>
        <dbReference type="SAM" id="MobiDB-lite"/>
    </source>
</evidence>
<feature type="compositionally biased region" description="Polar residues" evidence="1">
    <location>
        <begin position="97"/>
        <end position="106"/>
    </location>
</feature>
<feature type="compositionally biased region" description="Gly residues" evidence="1">
    <location>
        <begin position="80"/>
        <end position="90"/>
    </location>
</feature>
<evidence type="ECO:0000313" key="3">
    <source>
        <dbReference type="Proteomes" id="UP000516260"/>
    </source>
</evidence>
<sequence length="197" mass="20893">RRELCSPSVNAAVVTTATNLATSRSHMNCAASKPIANTHIIPIPSTHTLVPDHIQALGQGQDTPGTGGGPKDCYSHQGYPGYGSGNGSGNGSSTSSQAKKTYTGSKVPTPHPSQHLPGPGGYGNHMGPGNYSAQYLSEGHLQQKWEDPAQIAQYDQEMLYYNTTGPIHERAFLGEALVKSQFVESKRTHLSGGEHIK</sequence>
<feature type="non-terminal residue" evidence="2">
    <location>
        <position position="1"/>
    </location>
</feature>
<accession>A0A4Z2C0K2</accession>
<feature type="region of interest" description="Disordered" evidence="1">
    <location>
        <begin position="56"/>
        <end position="131"/>
    </location>
</feature>
<dbReference type="AlphaFoldDB" id="A0A4Z2C0K2"/>
<proteinExistence type="predicted"/>
<gene>
    <name evidence="2" type="ORF">fugu_015482</name>
</gene>
<evidence type="ECO:0000313" key="2">
    <source>
        <dbReference type="EMBL" id="TNM97326.1"/>
    </source>
</evidence>
<dbReference type="Proteomes" id="UP000516260">
    <property type="component" value="Chromosome 16"/>
</dbReference>